<evidence type="ECO:0000313" key="6">
    <source>
        <dbReference type="EMBL" id="MFC0604080.1"/>
    </source>
</evidence>
<gene>
    <name evidence="6" type="ORF">ACFFGA_05910</name>
</gene>
<sequence>MKKNYFGLIALLICGFAFGQTTIFDHAGGGSAPAGWTFNNNVTTNAIDRGSYWLVDAGGTSDEIITSSIDLSAYSSAEFSLSVASFGTGSHNQALIEISFDGGTNYTQTETSPTTTGSSYINGGSFTLNTLSSTVVIKISNTGSSGRGVRLQDLVLTAEAATTNTQVQFTSASATVGEADGTYDLTFSITNEDATNATTFDVVLTAGEAADINSYSTQSVTFPAGSSTNETLTVTITDDAFYEGDETLTFSIQNISGGNSAAAGANSSFDLTIADNDPDPSIVIFIEDFDNTNPKWNNDIESQLFVDPSTPSEGLFIQAASSNNINFSGNTVFGRDLEGESGEPSLAPYTFTFESVDVSDFTSLVVSFDYHAFANAETGEYEIVIDGVGQGQVEYFNDPDSSPGVNGTISVPVADGANTIGLILTGTLNGGSDVIEFDNFTIKGIYNGLVFVDGVWNPAAPSAATAALDALVLSGTYTVTTDIAINNMVVKPGANIIIDPIFTLTSNSLTLESTSSSYSSLISNGTIIGTINYHRFTNTVGTGATGTGGNDLISVPLHPTVLGGLTFDTFLTQGSPANSTKLASQTTIVTTYAFGPYNNTSLVPAYENYDSNSTDVLEIAKGYRAATTTGENLTFTGIPLQANQSIMLTNPLTGGSQWNLIGNPFASYVDAQAWLTANSAILDSEAVAIYGYNSGTYSGSEATVNNFTIINSSANNSLNIAPGQAFFVAAGPGDLSGNAGSVVFAGNDGFPADMRITTGNDDFIEGRTTNENYHLKLELTGTNSETTNFYFNNNSSRGLDPGYDAATLDAFTSEHLLYSHLVEDNTGRAMAINSLSVDDMSDVTIPLGVNSNQGEQLTFSINTSTLPDGISVYLDDTFANTSTLLNSADYVLTPSTDLNGTGRFYLRLANSALSTADTRLDELTIYTNQTDRTIVIAGQLTEDTTAYVYDIQGRLVTTQQLNNQSGLQTIDAHTLYTGVYIVKLSSGNSNRVEKVILK</sequence>
<evidence type="ECO:0000256" key="2">
    <source>
        <dbReference type="ARBA" id="ARBA00022737"/>
    </source>
</evidence>
<accession>A0ABV6Q8P8</accession>
<dbReference type="Gene3D" id="2.60.40.2030">
    <property type="match status" value="1"/>
</dbReference>
<dbReference type="Pfam" id="PF18962">
    <property type="entry name" value="Por_Secre_tail"/>
    <property type="match status" value="1"/>
</dbReference>
<evidence type="ECO:0000259" key="5">
    <source>
        <dbReference type="SMART" id="SM00237"/>
    </source>
</evidence>
<evidence type="ECO:0000313" key="7">
    <source>
        <dbReference type="Proteomes" id="UP001589832"/>
    </source>
</evidence>
<organism evidence="6 7">
    <name type="scientific">Winogradskyella pulchriflava</name>
    <dbReference type="NCBI Taxonomy" id="1110688"/>
    <lineage>
        <taxon>Bacteria</taxon>
        <taxon>Pseudomonadati</taxon>
        <taxon>Bacteroidota</taxon>
        <taxon>Flavobacteriia</taxon>
        <taxon>Flavobacteriales</taxon>
        <taxon>Flavobacteriaceae</taxon>
        <taxon>Winogradskyella</taxon>
    </lineage>
</organism>
<keyword evidence="1 4" id="KW-0732">Signal</keyword>
<keyword evidence="3" id="KW-0106">Calcium</keyword>
<dbReference type="Pfam" id="PF03160">
    <property type="entry name" value="Calx-beta"/>
    <property type="match status" value="1"/>
</dbReference>
<dbReference type="SUPFAM" id="SSF141072">
    <property type="entry name" value="CalX-like"/>
    <property type="match status" value="1"/>
</dbReference>
<evidence type="ECO:0000256" key="3">
    <source>
        <dbReference type="ARBA" id="ARBA00022837"/>
    </source>
</evidence>
<dbReference type="InterPro" id="IPR003644">
    <property type="entry name" value="Calx_beta"/>
</dbReference>
<comment type="caution">
    <text evidence="6">The sequence shown here is derived from an EMBL/GenBank/DDBJ whole genome shotgun (WGS) entry which is preliminary data.</text>
</comment>
<proteinExistence type="predicted"/>
<feature type="domain" description="Calx-beta" evidence="5">
    <location>
        <begin position="156"/>
        <end position="253"/>
    </location>
</feature>
<evidence type="ECO:0000256" key="4">
    <source>
        <dbReference type="SAM" id="SignalP"/>
    </source>
</evidence>
<reference evidence="6 7" key="1">
    <citation type="submission" date="2024-09" db="EMBL/GenBank/DDBJ databases">
        <authorList>
            <person name="Sun Q."/>
            <person name="Mori K."/>
        </authorList>
    </citation>
    <scope>NUCLEOTIDE SEQUENCE [LARGE SCALE GENOMIC DNA]</scope>
    <source>
        <strain evidence="6 7">NCAIM B.02481</strain>
    </source>
</reference>
<dbReference type="SMART" id="SM00237">
    <property type="entry name" value="Calx_beta"/>
    <property type="match status" value="1"/>
</dbReference>
<dbReference type="NCBIfam" id="TIGR04183">
    <property type="entry name" value="Por_Secre_tail"/>
    <property type="match status" value="1"/>
</dbReference>
<evidence type="ECO:0000256" key="1">
    <source>
        <dbReference type="ARBA" id="ARBA00022729"/>
    </source>
</evidence>
<protein>
    <submittedName>
        <fullName evidence="6">T9SS type A sorting domain-containing protein</fullName>
    </submittedName>
</protein>
<dbReference type="RefSeq" id="WP_386061076.1">
    <property type="nucleotide sequence ID" value="NZ_JBHLTQ010000002.1"/>
</dbReference>
<name>A0ABV6Q8P8_9FLAO</name>
<feature type="chain" id="PRO_5046476729" evidence="4">
    <location>
        <begin position="20"/>
        <end position="998"/>
    </location>
</feature>
<dbReference type="InterPro" id="IPR038081">
    <property type="entry name" value="CalX-like_sf"/>
</dbReference>
<feature type="signal peptide" evidence="4">
    <location>
        <begin position="1"/>
        <end position="19"/>
    </location>
</feature>
<keyword evidence="7" id="KW-1185">Reference proteome</keyword>
<dbReference type="Proteomes" id="UP001589832">
    <property type="component" value="Unassembled WGS sequence"/>
</dbReference>
<dbReference type="InterPro" id="IPR026444">
    <property type="entry name" value="Secre_tail"/>
</dbReference>
<dbReference type="EMBL" id="JBHLTQ010000002">
    <property type="protein sequence ID" value="MFC0604080.1"/>
    <property type="molecule type" value="Genomic_DNA"/>
</dbReference>
<keyword evidence="2" id="KW-0677">Repeat</keyword>